<sequence length="304" mass="31388">MNGGALVVGEALIDEVVELGRVSRYTGGSPANVALGLSRLNVATRLHSAIGDDEDGELIRKHLGESGVIITPDSLTNAPTSKAVATVADDGSATYEFALSWDPVNLGELGAPKIIHAGSLGAFLEPGSDVTNDIVRRGGAAGALITFDPNVRPSLVRDSRKSHKLFEALAFSSHITKLSDEDAEFLFPEKSVNYVLDLLIDGGVTVAGITRGSRGACLASGANRITIPPVKTVVADTVGAGDSFMAALIWALVFRTGGWNGQPISQQQLEDVGGKAALAAAVTVSRPGADLPTLAEIITQLAAV</sequence>
<dbReference type="Pfam" id="PF00294">
    <property type="entry name" value="PfkB"/>
    <property type="match status" value="1"/>
</dbReference>
<reference evidence="7 8" key="1">
    <citation type="journal article" date="2019" name="Int. J. Syst. Evol. Microbiol.">
        <title>The Global Catalogue of Microorganisms (GCM) 10K type strain sequencing project: providing services to taxonomists for standard genome sequencing and annotation.</title>
        <authorList>
            <consortium name="The Broad Institute Genomics Platform"/>
            <consortium name="The Broad Institute Genome Sequencing Center for Infectious Disease"/>
            <person name="Wu L."/>
            <person name="Ma J."/>
        </authorList>
    </citation>
    <scope>NUCLEOTIDE SEQUENCE [LARGE SCALE GENOMIC DNA]</scope>
    <source>
        <strain evidence="7 8">JCM 12762</strain>
    </source>
</reference>
<dbReference type="Gene3D" id="3.40.1190.20">
    <property type="match status" value="1"/>
</dbReference>
<evidence type="ECO:0000259" key="6">
    <source>
        <dbReference type="Pfam" id="PF00294"/>
    </source>
</evidence>
<evidence type="ECO:0000256" key="2">
    <source>
        <dbReference type="ARBA" id="ARBA00022679"/>
    </source>
</evidence>
<evidence type="ECO:0000313" key="7">
    <source>
        <dbReference type="EMBL" id="GAA1208455.1"/>
    </source>
</evidence>
<protein>
    <submittedName>
        <fullName evidence="7">Carbohydrate kinase</fullName>
    </submittedName>
</protein>
<keyword evidence="2" id="KW-0808">Transferase</keyword>
<accession>A0ABN1VIF4</accession>
<name>A0ABN1VIF4_9MICO</name>
<comment type="similarity">
    <text evidence="1">Belongs to the carbohydrate kinase PfkB family.</text>
</comment>
<keyword evidence="3" id="KW-0547">Nucleotide-binding</keyword>
<dbReference type="InterPro" id="IPR029056">
    <property type="entry name" value="Ribokinase-like"/>
</dbReference>
<dbReference type="SUPFAM" id="SSF53613">
    <property type="entry name" value="Ribokinase-like"/>
    <property type="match status" value="1"/>
</dbReference>
<evidence type="ECO:0000313" key="8">
    <source>
        <dbReference type="Proteomes" id="UP001500943"/>
    </source>
</evidence>
<keyword evidence="5" id="KW-0067">ATP-binding</keyword>
<dbReference type="PANTHER" id="PTHR43085:SF1">
    <property type="entry name" value="PSEUDOURIDINE KINASE-RELATED"/>
    <property type="match status" value="1"/>
</dbReference>
<keyword evidence="8" id="KW-1185">Reference proteome</keyword>
<dbReference type="InterPro" id="IPR002173">
    <property type="entry name" value="Carboh/pur_kinase_PfkB_CS"/>
</dbReference>
<dbReference type="RefSeq" id="WP_343922816.1">
    <property type="nucleotide sequence ID" value="NZ_BAAAKW010000010.1"/>
</dbReference>
<feature type="domain" description="Carbohydrate kinase PfkB" evidence="6">
    <location>
        <begin position="14"/>
        <end position="292"/>
    </location>
</feature>
<dbReference type="CDD" id="cd01167">
    <property type="entry name" value="bac_FRK"/>
    <property type="match status" value="1"/>
</dbReference>
<evidence type="ECO:0000256" key="4">
    <source>
        <dbReference type="ARBA" id="ARBA00022777"/>
    </source>
</evidence>
<dbReference type="GO" id="GO:0016301">
    <property type="term" value="F:kinase activity"/>
    <property type="evidence" value="ECO:0007669"/>
    <property type="project" value="UniProtKB-KW"/>
</dbReference>
<dbReference type="EMBL" id="BAAAKW010000010">
    <property type="protein sequence ID" value="GAA1208455.1"/>
    <property type="molecule type" value="Genomic_DNA"/>
</dbReference>
<evidence type="ECO:0000256" key="3">
    <source>
        <dbReference type="ARBA" id="ARBA00022741"/>
    </source>
</evidence>
<dbReference type="InterPro" id="IPR050306">
    <property type="entry name" value="PfkB_Carbo_kinase"/>
</dbReference>
<organism evidence="7 8">
    <name type="scientific">Rhodoglobus aureus</name>
    <dbReference type="NCBI Taxonomy" id="191497"/>
    <lineage>
        <taxon>Bacteria</taxon>
        <taxon>Bacillati</taxon>
        <taxon>Actinomycetota</taxon>
        <taxon>Actinomycetes</taxon>
        <taxon>Micrococcales</taxon>
        <taxon>Microbacteriaceae</taxon>
        <taxon>Rhodoglobus</taxon>
    </lineage>
</organism>
<dbReference type="PROSITE" id="PS00584">
    <property type="entry name" value="PFKB_KINASES_2"/>
    <property type="match status" value="1"/>
</dbReference>
<dbReference type="Proteomes" id="UP001500943">
    <property type="component" value="Unassembled WGS sequence"/>
</dbReference>
<evidence type="ECO:0000256" key="5">
    <source>
        <dbReference type="ARBA" id="ARBA00022840"/>
    </source>
</evidence>
<dbReference type="PANTHER" id="PTHR43085">
    <property type="entry name" value="HEXOKINASE FAMILY MEMBER"/>
    <property type="match status" value="1"/>
</dbReference>
<evidence type="ECO:0000256" key="1">
    <source>
        <dbReference type="ARBA" id="ARBA00010688"/>
    </source>
</evidence>
<gene>
    <name evidence="7" type="ORF">GCM10009655_04590</name>
</gene>
<comment type="caution">
    <text evidence="7">The sequence shown here is derived from an EMBL/GenBank/DDBJ whole genome shotgun (WGS) entry which is preliminary data.</text>
</comment>
<proteinExistence type="inferred from homology"/>
<keyword evidence="4 7" id="KW-0418">Kinase</keyword>
<dbReference type="InterPro" id="IPR011611">
    <property type="entry name" value="PfkB_dom"/>
</dbReference>